<evidence type="ECO:0000256" key="3">
    <source>
        <dbReference type="ARBA" id="ARBA00022980"/>
    </source>
</evidence>
<dbReference type="InterPro" id="IPR057264">
    <property type="entry name" value="Ribosomal_uL24_C"/>
</dbReference>
<dbReference type="Pfam" id="PF00467">
    <property type="entry name" value="KOW"/>
    <property type="match status" value="1"/>
</dbReference>
<dbReference type="NCBIfam" id="TIGR01079">
    <property type="entry name" value="rplX_bact"/>
    <property type="match status" value="1"/>
</dbReference>
<dbReference type="SUPFAM" id="SSF50104">
    <property type="entry name" value="Translation proteins SH3-like domain"/>
    <property type="match status" value="1"/>
</dbReference>
<name>A0A1Z1MEJ2_9FLOR</name>
<keyword evidence="4 6" id="KW-0687">Ribonucleoprotein</keyword>
<comment type="subcellular location">
    <subcellularLocation>
        <location evidence="6">Plastid</location>
        <location evidence="6">Chloroplast</location>
    </subcellularLocation>
</comment>
<sequence length="78" mass="9092">MKTNKIKIKRGENIKVISGKYKGKTGKIKNILVNKNMITVEDINIRTKHMKPKQSEEKGSRIKVEFPIHYSNIKQLKQ</sequence>
<keyword evidence="8" id="KW-0150">Chloroplast</keyword>
<dbReference type="Pfam" id="PF17136">
    <property type="entry name" value="ribosomal_L24"/>
    <property type="match status" value="1"/>
</dbReference>
<keyword evidence="3 6" id="KW-0689">Ribosomal protein</keyword>
<evidence type="ECO:0000313" key="8">
    <source>
        <dbReference type="EMBL" id="ARW64201.1"/>
    </source>
</evidence>
<dbReference type="EMBL" id="MF101431">
    <property type="protein sequence ID" value="ARW64201.1"/>
    <property type="molecule type" value="Genomic_DNA"/>
</dbReference>
<dbReference type="GO" id="GO:1990904">
    <property type="term" value="C:ribonucleoprotein complex"/>
    <property type="evidence" value="ECO:0007669"/>
    <property type="project" value="UniProtKB-KW"/>
</dbReference>
<dbReference type="GO" id="GO:0003735">
    <property type="term" value="F:structural constituent of ribosome"/>
    <property type="evidence" value="ECO:0007669"/>
    <property type="project" value="InterPro"/>
</dbReference>
<comment type="similarity">
    <text evidence="2 6">Belongs to the universal ribosomal protein uL24 family.</text>
</comment>
<dbReference type="HAMAP" id="MF_01326_B">
    <property type="entry name" value="Ribosomal_uL24_B"/>
    <property type="match status" value="1"/>
</dbReference>
<keyword evidence="6" id="KW-0699">rRNA-binding</keyword>
<evidence type="ECO:0000256" key="4">
    <source>
        <dbReference type="ARBA" id="ARBA00023274"/>
    </source>
</evidence>
<geneLocation type="chloroplast" evidence="8"/>
<dbReference type="GO" id="GO:0009507">
    <property type="term" value="C:chloroplast"/>
    <property type="evidence" value="ECO:0007669"/>
    <property type="project" value="UniProtKB-SubCell"/>
</dbReference>
<proteinExistence type="inferred from homology"/>
<keyword evidence="8" id="KW-0934">Plastid</keyword>
<dbReference type="PANTHER" id="PTHR12903">
    <property type="entry name" value="MITOCHONDRIAL RIBOSOMAL PROTEIN L24"/>
    <property type="match status" value="1"/>
</dbReference>
<dbReference type="Gene3D" id="2.30.30.30">
    <property type="match status" value="1"/>
</dbReference>
<evidence type="ECO:0000256" key="1">
    <source>
        <dbReference type="ARBA" id="ARBA00004072"/>
    </source>
</evidence>
<evidence type="ECO:0000256" key="5">
    <source>
        <dbReference type="ARBA" id="ARBA00035282"/>
    </source>
</evidence>
<keyword evidence="6" id="KW-0694">RNA-binding</keyword>
<dbReference type="InterPro" id="IPR014722">
    <property type="entry name" value="Rib_uL2_dom2"/>
</dbReference>
<dbReference type="SMART" id="SM00739">
    <property type="entry name" value="KOW"/>
    <property type="match status" value="1"/>
</dbReference>
<dbReference type="InterPro" id="IPR003256">
    <property type="entry name" value="Ribosomal_uL24"/>
</dbReference>
<dbReference type="GO" id="GO:0019843">
    <property type="term" value="F:rRNA binding"/>
    <property type="evidence" value="ECO:0007669"/>
    <property type="project" value="UniProtKB-UniRule"/>
</dbReference>
<dbReference type="CDD" id="cd06089">
    <property type="entry name" value="KOW_RPL26"/>
    <property type="match status" value="1"/>
</dbReference>
<dbReference type="InterPro" id="IPR008991">
    <property type="entry name" value="Translation_prot_SH3-like_sf"/>
</dbReference>
<dbReference type="InterPro" id="IPR005824">
    <property type="entry name" value="KOW"/>
</dbReference>
<organism evidence="8">
    <name type="scientific">Chondria sp.</name>
    <name type="common">in: red algae</name>
    <dbReference type="NCBI Taxonomy" id="1982705"/>
    <lineage>
        <taxon>Eukaryota</taxon>
        <taxon>Rhodophyta</taxon>
        <taxon>Florideophyceae</taxon>
        <taxon>Rhodymeniophycidae</taxon>
        <taxon>Ceramiales</taxon>
        <taxon>Rhodomelaceae</taxon>
        <taxon>Chondrieae</taxon>
        <taxon>Chondria</taxon>
    </lineage>
</organism>
<evidence type="ECO:0000256" key="2">
    <source>
        <dbReference type="ARBA" id="ARBA00010618"/>
    </source>
</evidence>
<comment type="subunit">
    <text evidence="6">Part of the 50S ribosomal subunit.</text>
</comment>
<accession>A0A1Z1MEJ2</accession>
<evidence type="ECO:0000256" key="6">
    <source>
        <dbReference type="HAMAP-Rule" id="MF_01326"/>
    </source>
</evidence>
<comment type="function">
    <text evidence="1 6">One of two assembly initiator proteins, it binds directly to the 5'-end of the 23S rRNA, where it nucleates assembly of the 50S subunit.</text>
</comment>
<gene>
    <name evidence="6 8" type="primary">rpl24</name>
</gene>
<dbReference type="AlphaFoldDB" id="A0A1Z1MEJ2"/>
<dbReference type="GO" id="GO:0006412">
    <property type="term" value="P:translation"/>
    <property type="evidence" value="ECO:0007669"/>
    <property type="project" value="UniProtKB-UniRule"/>
</dbReference>
<evidence type="ECO:0000259" key="7">
    <source>
        <dbReference type="SMART" id="SM00739"/>
    </source>
</evidence>
<reference evidence="8" key="1">
    <citation type="journal article" date="2017" name="J. Phycol.">
        <title>Analysis of chloroplast genomes and a supermatrix inform reclassification of the Rhodomelaceae (Rhodophyta).</title>
        <authorList>
            <person name="Diaz-Tapia P."/>
            <person name="Maggs C.A."/>
            <person name="West J.A."/>
            <person name="Verbruggen H."/>
        </authorList>
    </citation>
    <scope>NUCLEOTIDE SEQUENCE</scope>
    <source>
        <strain evidence="8">PD745</strain>
    </source>
</reference>
<dbReference type="InterPro" id="IPR041988">
    <property type="entry name" value="Ribosomal_uL24_KOW"/>
</dbReference>
<protein>
    <recommendedName>
        <fullName evidence="5 6">Large ribosomal subunit protein uL24c</fullName>
    </recommendedName>
</protein>
<dbReference type="GO" id="GO:0005840">
    <property type="term" value="C:ribosome"/>
    <property type="evidence" value="ECO:0007669"/>
    <property type="project" value="UniProtKB-KW"/>
</dbReference>
<feature type="domain" description="KOW" evidence="7">
    <location>
        <begin position="7"/>
        <end position="34"/>
    </location>
</feature>